<keyword evidence="2" id="KW-0813">Transport</keyword>
<dbReference type="GO" id="GO:0005524">
    <property type="term" value="F:ATP binding"/>
    <property type="evidence" value="ECO:0007669"/>
    <property type="project" value="UniProtKB-KW"/>
</dbReference>
<proteinExistence type="predicted"/>
<dbReference type="OrthoDB" id="9804819at2"/>
<dbReference type="GO" id="GO:0055085">
    <property type="term" value="P:transmembrane transport"/>
    <property type="evidence" value="ECO:0007669"/>
    <property type="project" value="UniProtKB-ARBA"/>
</dbReference>
<dbReference type="PANTHER" id="PTHR42711">
    <property type="entry name" value="ABC TRANSPORTER ATP-BINDING PROTEIN"/>
    <property type="match status" value="1"/>
</dbReference>
<dbReference type="PROSITE" id="PS50893">
    <property type="entry name" value="ABC_TRANSPORTER_2"/>
    <property type="match status" value="1"/>
</dbReference>
<protein>
    <submittedName>
        <fullName evidence="10">Nod factor export ATP-binding protein I</fullName>
        <ecNumber evidence="10">3.6.3.-</ecNumber>
    </submittedName>
</protein>
<dbReference type="InterPro" id="IPR003439">
    <property type="entry name" value="ABC_transporter-like_ATP-bd"/>
</dbReference>
<keyword evidence="6" id="KW-1278">Translocase</keyword>
<evidence type="ECO:0000313" key="10">
    <source>
        <dbReference type="EMBL" id="CCI83533.1"/>
    </source>
</evidence>
<dbReference type="PANTHER" id="PTHR42711:SF16">
    <property type="entry name" value="ABC TRANSPORTER ATP-BINDING PROTEIN"/>
    <property type="match status" value="1"/>
</dbReference>
<evidence type="ECO:0000256" key="4">
    <source>
        <dbReference type="ARBA" id="ARBA00022741"/>
    </source>
</evidence>
<evidence type="ECO:0000256" key="5">
    <source>
        <dbReference type="ARBA" id="ARBA00022840"/>
    </source>
</evidence>
<accession>I7IX51</accession>
<dbReference type="InterPro" id="IPR017871">
    <property type="entry name" value="ABC_transporter-like_CS"/>
</dbReference>
<dbReference type="Proteomes" id="UP000011016">
    <property type="component" value="Unassembled WGS sequence"/>
</dbReference>
<dbReference type="EC" id="3.6.3.-" evidence="10"/>
<evidence type="ECO:0000256" key="2">
    <source>
        <dbReference type="ARBA" id="ARBA00022448"/>
    </source>
</evidence>
<dbReference type="PROSITE" id="PS00211">
    <property type="entry name" value="ABC_TRANSPORTER_1"/>
    <property type="match status" value="1"/>
</dbReference>
<feature type="domain" description="ABC transporter" evidence="9">
    <location>
        <begin position="23"/>
        <end position="248"/>
    </location>
</feature>
<gene>
    <name evidence="10" type="ORF">BN46_0801</name>
</gene>
<evidence type="ECO:0000256" key="1">
    <source>
        <dbReference type="ARBA" id="ARBA00004202"/>
    </source>
</evidence>
<dbReference type="FunFam" id="3.40.50.300:FF:000589">
    <property type="entry name" value="ABC transporter, ATP-binding subunit"/>
    <property type="match status" value="1"/>
</dbReference>
<evidence type="ECO:0000313" key="11">
    <source>
        <dbReference type="Proteomes" id="UP000011016"/>
    </source>
</evidence>
<keyword evidence="8" id="KW-0046">Antibiotic resistance</keyword>
<keyword evidence="4" id="KW-0547">Nucleotide-binding</keyword>
<comment type="subcellular location">
    <subcellularLocation>
        <location evidence="1">Cell membrane</location>
        <topology evidence="1">Peripheral membrane protein</topology>
    </subcellularLocation>
</comment>
<keyword evidence="10" id="KW-0378">Hydrolase</keyword>
<name>I7IX51_9CORY</name>
<evidence type="ECO:0000259" key="9">
    <source>
        <dbReference type="PROSITE" id="PS50893"/>
    </source>
</evidence>
<dbReference type="GO" id="GO:0046677">
    <property type="term" value="P:response to antibiotic"/>
    <property type="evidence" value="ECO:0007669"/>
    <property type="project" value="UniProtKB-KW"/>
</dbReference>
<keyword evidence="5 10" id="KW-0067">ATP-binding</keyword>
<dbReference type="SMART" id="SM00382">
    <property type="entry name" value="AAA"/>
    <property type="match status" value="1"/>
</dbReference>
<dbReference type="SUPFAM" id="SSF52540">
    <property type="entry name" value="P-loop containing nucleoside triphosphate hydrolases"/>
    <property type="match status" value="1"/>
</dbReference>
<dbReference type="EMBL" id="CAJZ01000114">
    <property type="protein sequence ID" value="CCI83533.1"/>
    <property type="molecule type" value="Genomic_DNA"/>
</dbReference>
<evidence type="ECO:0000256" key="3">
    <source>
        <dbReference type="ARBA" id="ARBA00022475"/>
    </source>
</evidence>
<organism evidence="10 11">
    <name type="scientific">Corynebacterium otitidis ATCC 51513</name>
    <dbReference type="NCBI Taxonomy" id="883169"/>
    <lineage>
        <taxon>Bacteria</taxon>
        <taxon>Bacillati</taxon>
        <taxon>Actinomycetota</taxon>
        <taxon>Actinomycetes</taxon>
        <taxon>Mycobacteriales</taxon>
        <taxon>Corynebacteriaceae</taxon>
        <taxon>Corynebacterium</taxon>
    </lineage>
</organism>
<evidence type="ECO:0000256" key="6">
    <source>
        <dbReference type="ARBA" id="ARBA00022967"/>
    </source>
</evidence>
<dbReference type="Gene3D" id="3.40.50.300">
    <property type="entry name" value="P-loop containing nucleotide triphosphate hydrolases"/>
    <property type="match status" value="1"/>
</dbReference>
<dbReference type="CDD" id="cd03230">
    <property type="entry name" value="ABC_DR_subfamily_A"/>
    <property type="match status" value="1"/>
</dbReference>
<sequence>MGAPSRRLCGVTSKASTAPGPALELAGVRQSFGDLTVLDGVSFSVERASIVALLGPNGAGKTTTIDLLEGFRRPDAGTVRVLGLDPFSQAEELRSRVGIMLQAGGTYSGIRVGEMIDLVASYSADPQDPDWLLGLVGLSAKKSRPVRRLSGGEQQRLSLALALLNRPELVFLDEPTAGMDAEARLACWELLRALRADGVTVLLTTHLLDEAEALADKVVVLAGGRVQAEGTPAELTRPERAAVELAAEPPLEPAALAEALELGPEDVEETPEGLLVRARPTPGLVTALAAHAEGRGSLITHLGLPQRSLEDVVLALGRAGAN</sequence>
<evidence type="ECO:0000256" key="7">
    <source>
        <dbReference type="ARBA" id="ARBA00023136"/>
    </source>
</evidence>
<evidence type="ECO:0000256" key="8">
    <source>
        <dbReference type="ARBA" id="ARBA00023251"/>
    </source>
</evidence>
<dbReference type="InterPro" id="IPR050763">
    <property type="entry name" value="ABC_transporter_ATP-binding"/>
</dbReference>
<reference evidence="10 11" key="1">
    <citation type="journal article" date="2012" name="J. Bacteriol.">
        <title>Draft Genome Sequence of Turicella otitidis ATCC 51513, Isolated from Middle Ear Fluid from a Child with Otitis Media.</title>
        <authorList>
            <person name="Brinkrolf K."/>
            <person name="Schneider J."/>
            <person name="Knecht M."/>
            <person name="Ruckert C."/>
            <person name="Tauch A."/>
        </authorList>
    </citation>
    <scope>NUCLEOTIDE SEQUENCE [LARGE SCALE GENOMIC DNA]</scope>
    <source>
        <strain evidence="10 11">ATCC 51513</strain>
    </source>
</reference>
<keyword evidence="7" id="KW-0472">Membrane</keyword>
<dbReference type="InterPro" id="IPR027417">
    <property type="entry name" value="P-loop_NTPase"/>
</dbReference>
<dbReference type="GO" id="GO:0016887">
    <property type="term" value="F:ATP hydrolysis activity"/>
    <property type="evidence" value="ECO:0007669"/>
    <property type="project" value="InterPro"/>
</dbReference>
<dbReference type="GO" id="GO:0005886">
    <property type="term" value="C:plasma membrane"/>
    <property type="evidence" value="ECO:0007669"/>
    <property type="project" value="UniProtKB-SubCell"/>
</dbReference>
<dbReference type="Pfam" id="PF00005">
    <property type="entry name" value="ABC_tran"/>
    <property type="match status" value="1"/>
</dbReference>
<keyword evidence="3" id="KW-1003">Cell membrane</keyword>
<dbReference type="AlphaFoldDB" id="I7IX51"/>
<dbReference type="InterPro" id="IPR003593">
    <property type="entry name" value="AAA+_ATPase"/>
</dbReference>
<comment type="caution">
    <text evidence="10">The sequence shown here is derived from an EMBL/GenBank/DDBJ whole genome shotgun (WGS) entry which is preliminary data.</text>
</comment>